<evidence type="ECO:0008006" key="3">
    <source>
        <dbReference type="Google" id="ProtNLM"/>
    </source>
</evidence>
<dbReference type="Gene3D" id="3.30.870.10">
    <property type="entry name" value="Endonuclease Chain A"/>
    <property type="match status" value="1"/>
</dbReference>
<dbReference type="AlphaFoldDB" id="A0A6I4IJQ8"/>
<accession>A0A6I4IJQ8</accession>
<name>A0A6I4IJQ8_9FLAO</name>
<proteinExistence type="predicted"/>
<dbReference type="OrthoDB" id="5500241at2"/>
<dbReference type="EMBL" id="WQLW01000002">
    <property type="protein sequence ID" value="MVO08229.1"/>
    <property type="molecule type" value="Genomic_DNA"/>
</dbReference>
<organism evidence="1 2">
    <name type="scientific">Flavobacterium profundi</name>
    <dbReference type="NCBI Taxonomy" id="1774945"/>
    <lineage>
        <taxon>Bacteria</taxon>
        <taxon>Pseudomonadati</taxon>
        <taxon>Bacteroidota</taxon>
        <taxon>Flavobacteriia</taxon>
        <taxon>Flavobacteriales</taxon>
        <taxon>Flavobacteriaceae</taxon>
        <taxon>Flavobacterium</taxon>
    </lineage>
</organism>
<dbReference type="RefSeq" id="WP_140996625.1">
    <property type="nucleotide sequence ID" value="NZ_VDCZ01000002.1"/>
</dbReference>
<dbReference type="InterPro" id="IPR059166">
    <property type="entry name" value="PLD-like_cat"/>
</dbReference>
<evidence type="ECO:0000313" key="2">
    <source>
        <dbReference type="Proteomes" id="UP000431264"/>
    </source>
</evidence>
<evidence type="ECO:0000313" key="1">
    <source>
        <dbReference type="EMBL" id="MVO08229.1"/>
    </source>
</evidence>
<gene>
    <name evidence="1" type="ORF">GOQ30_03500</name>
</gene>
<protein>
    <recommendedName>
        <fullName evidence="3">Phospholipase D-like domain-containing protein</fullName>
    </recommendedName>
</protein>
<dbReference type="CDD" id="cd09176">
    <property type="entry name" value="PLDc_unchar6"/>
    <property type="match status" value="1"/>
</dbReference>
<reference evidence="2" key="1">
    <citation type="submission" date="2019-05" db="EMBL/GenBank/DDBJ databases">
        <title>Flavobacterium profundi sp. nov., isolated from a deep-sea seamount.</title>
        <authorList>
            <person name="Zhang D.-C."/>
        </authorList>
    </citation>
    <scope>NUCLEOTIDE SEQUENCE [LARGE SCALE GENOMIC DNA]</scope>
    <source>
        <strain evidence="2">TP390</strain>
    </source>
</reference>
<dbReference type="Proteomes" id="UP000431264">
    <property type="component" value="Unassembled WGS sequence"/>
</dbReference>
<sequence length="291" mass="34040">MSQFLTGKALDDKLTSIIWEAKKELIILSPFIRLDAYSKEMFKNYTNNPSLELIIVFGKNETDTKKSLPPEDLDFFKQFHNVVIIYCANLHAKFYANENEGLVTSLNLLGKSMTGNVEYGIAFSNGTLNMDKLYKETYDYTNKVIQNNPCIFVKRPVYIKTNLGLSKKFISSKIIYDKTNDLYQNKNIKELYYDDFEYEIFDSDVKMSREEFDNNKFSNNTFTSKISHQKGFCIRCEAPVIYSTDRPYCKSCFSSWNEWQNYDYKENVCHCCGKPEKTTILKPECYSCFKK</sequence>
<comment type="caution">
    <text evidence="1">The sequence shown here is derived from an EMBL/GenBank/DDBJ whole genome shotgun (WGS) entry which is preliminary data.</text>
</comment>
<keyword evidence="2" id="KW-1185">Reference proteome</keyword>